<accession>A0A8S9Q0R5</accession>
<dbReference type="EMBL" id="QGKX02001290">
    <property type="protein sequence ID" value="KAF3536209.1"/>
    <property type="molecule type" value="Genomic_DNA"/>
</dbReference>
<comment type="caution">
    <text evidence="2">The sequence shown here is derived from an EMBL/GenBank/DDBJ whole genome shotgun (WGS) entry which is preliminary data.</text>
</comment>
<dbReference type="Proteomes" id="UP000712600">
    <property type="component" value="Unassembled WGS sequence"/>
</dbReference>
<evidence type="ECO:0000256" key="1">
    <source>
        <dbReference type="SAM" id="MobiDB-lite"/>
    </source>
</evidence>
<evidence type="ECO:0000313" key="2">
    <source>
        <dbReference type="EMBL" id="KAF3536209.1"/>
    </source>
</evidence>
<name>A0A8S9Q0R5_BRACR</name>
<gene>
    <name evidence="2" type="ORF">F2Q69_00023036</name>
</gene>
<organism evidence="2 3">
    <name type="scientific">Brassica cretica</name>
    <name type="common">Mustard</name>
    <dbReference type="NCBI Taxonomy" id="69181"/>
    <lineage>
        <taxon>Eukaryota</taxon>
        <taxon>Viridiplantae</taxon>
        <taxon>Streptophyta</taxon>
        <taxon>Embryophyta</taxon>
        <taxon>Tracheophyta</taxon>
        <taxon>Spermatophyta</taxon>
        <taxon>Magnoliopsida</taxon>
        <taxon>eudicotyledons</taxon>
        <taxon>Gunneridae</taxon>
        <taxon>Pentapetalae</taxon>
        <taxon>rosids</taxon>
        <taxon>malvids</taxon>
        <taxon>Brassicales</taxon>
        <taxon>Brassicaceae</taxon>
        <taxon>Brassiceae</taxon>
        <taxon>Brassica</taxon>
    </lineage>
</organism>
<feature type="region of interest" description="Disordered" evidence="1">
    <location>
        <begin position="62"/>
        <end position="87"/>
    </location>
</feature>
<dbReference type="AlphaFoldDB" id="A0A8S9Q0R5"/>
<proteinExistence type="predicted"/>
<evidence type="ECO:0000313" key="3">
    <source>
        <dbReference type="Proteomes" id="UP000712600"/>
    </source>
</evidence>
<reference evidence="2" key="1">
    <citation type="submission" date="2019-12" db="EMBL/GenBank/DDBJ databases">
        <title>Genome sequencing and annotation of Brassica cretica.</title>
        <authorList>
            <person name="Studholme D.J."/>
            <person name="Sarris P."/>
        </authorList>
    </citation>
    <scope>NUCLEOTIDE SEQUENCE</scope>
    <source>
        <strain evidence="2">PFS-109/04</strain>
        <tissue evidence="2">Leaf</tissue>
    </source>
</reference>
<sequence>MSSLRAFTRSYMVVLPDYPLLGHRNQGYNYIHVTILIHTKHMPIEACLRYISNQAVNTFRPTASTSEHYRQRSLMAQTTSRRPTPKFNKELDTMVPGSCPQVPGSYPQVWVPAFGFQAE</sequence>
<protein>
    <submittedName>
        <fullName evidence="2">Uncharacterized protein</fullName>
    </submittedName>
</protein>